<evidence type="ECO:0000313" key="3">
    <source>
        <dbReference type="Proteomes" id="UP000460718"/>
    </source>
</evidence>
<feature type="compositionally biased region" description="Acidic residues" evidence="1">
    <location>
        <begin position="229"/>
        <end position="239"/>
    </location>
</feature>
<evidence type="ECO:0000313" key="2">
    <source>
        <dbReference type="EMBL" id="KAE8954394.1"/>
    </source>
</evidence>
<feature type="compositionally biased region" description="Polar residues" evidence="1">
    <location>
        <begin position="179"/>
        <end position="188"/>
    </location>
</feature>
<gene>
    <name evidence="2" type="ORF">PF011_g32113</name>
</gene>
<comment type="caution">
    <text evidence="2">The sequence shown here is derived from an EMBL/GenBank/DDBJ whole genome shotgun (WGS) entry which is preliminary data.</text>
</comment>
<feature type="non-terminal residue" evidence="2">
    <location>
        <position position="1"/>
    </location>
</feature>
<feature type="region of interest" description="Disordered" evidence="1">
    <location>
        <begin position="1"/>
        <end position="77"/>
    </location>
</feature>
<proteinExistence type="predicted"/>
<sequence>HDDPRQVACGEGGGGLESDDQTTGDCDPVAAVPQNHSPQVTGVGITAEARGADGQDVRRREKERAASTRVVRTRTSKEDERVERVMLEMKAATAKRDTERVLRYVATVRPAMAAVRFVHAERERELHQGDALKTGEGAVVRTSGGGTTARTSSGDGGEPGQLSMMEHDDLGTGEPSLDVSASASTRTSEAGGVKEQDDVGESPVSSTDDAKQDGEFPATSESDAAVVLDESEADSDESEQLSKDESELGAVVTEVSDSAVEEASAESATLANEADGLS</sequence>
<evidence type="ECO:0000256" key="1">
    <source>
        <dbReference type="SAM" id="MobiDB-lite"/>
    </source>
</evidence>
<dbReference type="EMBL" id="QXFW01009140">
    <property type="protein sequence ID" value="KAE8954394.1"/>
    <property type="molecule type" value="Genomic_DNA"/>
</dbReference>
<accession>A0A6A3G787</accession>
<feature type="compositionally biased region" description="Low complexity" evidence="1">
    <location>
        <begin position="265"/>
        <end position="278"/>
    </location>
</feature>
<feature type="region of interest" description="Disordered" evidence="1">
    <location>
        <begin position="124"/>
        <end position="278"/>
    </location>
</feature>
<feature type="compositionally biased region" description="Low complexity" evidence="1">
    <location>
        <begin position="137"/>
        <end position="153"/>
    </location>
</feature>
<protein>
    <submittedName>
        <fullName evidence="2">Uncharacterized protein</fullName>
    </submittedName>
</protein>
<feature type="compositionally biased region" description="Basic and acidic residues" evidence="1">
    <location>
        <begin position="50"/>
        <end position="66"/>
    </location>
</feature>
<feature type="non-terminal residue" evidence="2">
    <location>
        <position position="278"/>
    </location>
</feature>
<dbReference type="AlphaFoldDB" id="A0A6A3G787"/>
<organism evidence="2 3">
    <name type="scientific">Phytophthora fragariae</name>
    <dbReference type="NCBI Taxonomy" id="53985"/>
    <lineage>
        <taxon>Eukaryota</taxon>
        <taxon>Sar</taxon>
        <taxon>Stramenopiles</taxon>
        <taxon>Oomycota</taxon>
        <taxon>Peronosporomycetes</taxon>
        <taxon>Peronosporales</taxon>
        <taxon>Peronosporaceae</taxon>
        <taxon>Phytophthora</taxon>
    </lineage>
</organism>
<dbReference type="Proteomes" id="UP000460718">
    <property type="component" value="Unassembled WGS sequence"/>
</dbReference>
<name>A0A6A3G787_9STRA</name>
<reference evidence="2 3" key="1">
    <citation type="submission" date="2018-09" db="EMBL/GenBank/DDBJ databases">
        <title>Genomic investigation of the strawberry pathogen Phytophthora fragariae indicates pathogenicity is determined by transcriptional variation in three key races.</title>
        <authorList>
            <person name="Adams T.M."/>
            <person name="Armitage A.D."/>
            <person name="Sobczyk M.K."/>
            <person name="Bates H.J."/>
            <person name="Dunwell J.M."/>
            <person name="Nellist C.F."/>
            <person name="Harrison R.J."/>
        </authorList>
    </citation>
    <scope>NUCLEOTIDE SEQUENCE [LARGE SCALE GENOMIC DNA]</scope>
    <source>
        <strain evidence="2 3">SCRP245</strain>
    </source>
</reference>